<dbReference type="Proteomes" id="UP000494165">
    <property type="component" value="Unassembled WGS sequence"/>
</dbReference>
<evidence type="ECO:0000256" key="1">
    <source>
        <dbReference type="SAM" id="SignalP"/>
    </source>
</evidence>
<keyword evidence="1" id="KW-0732">Signal</keyword>
<feature type="signal peptide" evidence="1">
    <location>
        <begin position="1"/>
        <end position="17"/>
    </location>
</feature>
<gene>
    <name evidence="2" type="ORF">CLODIP_2_CD06708</name>
</gene>
<organism evidence="2 3">
    <name type="scientific">Cloeon dipterum</name>
    <dbReference type="NCBI Taxonomy" id="197152"/>
    <lineage>
        <taxon>Eukaryota</taxon>
        <taxon>Metazoa</taxon>
        <taxon>Ecdysozoa</taxon>
        <taxon>Arthropoda</taxon>
        <taxon>Hexapoda</taxon>
        <taxon>Insecta</taxon>
        <taxon>Pterygota</taxon>
        <taxon>Palaeoptera</taxon>
        <taxon>Ephemeroptera</taxon>
        <taxon>Pisciforma</taxon>
        <taxon>Baetidae</taxon>
        <taxon>Cloeon</taxon>
    </lineage>
</organism>
<dbReference type="EMBL" id="CADEPI010000019">
    <property type="protein sequence ID" value="CAB3365068.1"/>
    <property type="molecule type" value="Genomic_DNA"/>
</dbReference>
<evidence type="ECO:0000313" key="2">
    <source>
        <dbReference type="EMBL" id="CAB3365068.1"/>
    </source>
</evidence>
<accession>A0A8S1C2F7</accession>
<sequence length="97" mass="10202">MNAKIVVFLAVVAVAVCSPVEETAKDKRGLVGLAYPGAAVAAPLAYPYGAALPYDAYPYNAYPYASLAYSYAGLSRLPLITAARLLPPFSARYSSPL</sequence>
<keyword evidence="3" id="KW-1185">Reference proteome</keyword>
<proteinExistence type="predicted"/>
<comment type="caution">
    <text evidence="2">The sequence shown here is derived from an EMBL/GenBank/DDBJ whole genome shotgun (WGS) entry which is preliminary data.</text>
</comment>
<evidence type="ECO:0008006" key="4">
    <source>
        <dbReference type="Google" id="ProtNLM"/>
    </source>
</evidence>
<name>A0A8S1C2F7_9INSE</name>
<feature type="chain" id="PRO_5035834967" description="Sulfur globule protein CV3" evidence="1">
    <location>
        <begin position="18"/>
        <end position="97"/>
    </location>
</feature>
<protein>
    <recommendedName>
        <fullName evidence="4">Sulfur globule protein CV3</fullName>
    </recommendedName>
</protein>
<reference evidence="2 3" key="1">
    <citation type="submission" date="2020-04" db="EMBL/GenBank/DDBJ databases">
        <authorList>
            <person name="Alioto T."/>
            <person name="Alioto T."/>
            <person name="Gomez Garrido J."/>
        </authorList>
    </citation>
    <scope>NUCLEOTIDE SEQUENCE [LARGE SCALE GENOMIC DNA]</scope>
</reference>
<dbReference type="AlphaFoldDB" id="A0A8S1C2F7"/>
<evidence type="ECO:0000313" key="3">
    <source>
        <dbReference type="Proteomes" id="UP000494165"/>
    </source>
</evidence>